<gene>
    <name evidence="8" type="primary">Ervk6_2</name>
    <name evidence="8" type="ORF">OREARF_R15668</name>
</gene>
<dbReference type="GO" id="GO:0003964">
    <property type="term" value="F:RNA-directed DNA polymerase activity"/>
    <property type="evidence" value="ECO:0007669"/>
    <property type="project" value="UniProtKB-KW"/>
</dbReference>
<dbReference type="GO" id="GO:0035613">
    <property type="term" value="F:RNA stem-loop binding"/>
    <property type="evidence" value="ECO:0007669"/>
    <property type="project" value="TreeGrafter"/>
</dbReference>
<reference evidence="8 9" key="1">
    <citation type="submission" date="2019-09" db="EMBL/GenBank/DDBJ databases">
        <title>Bird 10,000 Genomes (B10K) Project - Family phase.</title>
        <authorList>
            <person name="Zhang G."/>
        </authorList>
    </citation>
    <scope>NUCLEOTIDE SEQUENCE [LARGE SCALE GENOMIC DNA]</scope>
    <source>
        <strain evidence="8">B10K-DU-029-42</strain>
        <tissue evidence="8">Muscle</tissue>
    </source>
</reference>
<keyword evidence="4" id="KW-0255">Endonuclease</keyword>
<evidence type="ECO:0000256" key="1">
    <source>
        <dbReference type="ARBA" id="ARBA00022679"/>
    </source>
</evidence>
<dbReference type="Gene3D" id="3.30.420.10">
    <property type="entry name" value="Ribonuclease H-like superfamily/Ribonuclease H"/>
    <property type="match status" value="1"/>
</dbReference>
<dbReference type="Proteomes" id="UP000542358">
    <property type="component" value="Unassembled WGS sequence"/>
</dbReference>
<keyword evidence="1" id="KW-0808">Transferase</keyword>
<sequence>KHVTKHFLLAFSTLGMPKEVKTDSGPAYVSGKRQDFFSQWGIQHTAGIPHSPTEQSIIERTHQT</sequence>
<evidence type="ECO:0000313" key="8">
    <source>
        <dbReference type="EMBL" id="NWW07202.1"/>
    </source>
</evidence>
<keyword evidence="6" id="KW-0695">RNA-directed DNA polymerase</keyword>
<dbReference type="InterPro" id="IPR012337">
    <property type="entry name" value="RNaseH-like_sf"/>
</dbReference>
<evidence type="ECO:0000256" key="4">
    <source>
        <dbReference type="ARBA" id="ARBA00022759"/>
    </source>
</evidence>
<dbReference type="SUPFAM" id="SSF53098">
    <property type="entry name" value="Ribonuclease H-like"/>
    <property type="match status" value="1"/>
</dbReference>
<dbReference type="EMBL" id="VZRR01006626">
    <property type="protein sequence ID" value="NWW07202.1"/>
    <property type="molecule type" value="Genomic_DNA"/>
</dbReference>
<dbReference type="GO" id="GO:0016787">
    <property type="term" value="F:hydrolase activity"/>
    <property type="evidence" value="ECO:0007669"/>
    <property type="project" value="UniProtKB-KW"/>
</dbReference>
<feature type="non-terminal residue" evidence="8">
    <location>
        <position position="1"/>
    </location>
</feature>
<evidence type="ECO:0000256" key="6">
    <source>
        <dbReference type="ARBA" id="ARBA00022918"/>
    </source>
</evidence>
<dbReference type="PANTHER" id="PTHR41694:SF3">
    <property type="entry name" value="RNA-DIRECTED DNA POLYMERASE-RELATED"/>
    <property type="match status" value="1"/>
</dbReference>
<evidence type="ECO:0000256" key="3">
    <source>
        <dbReference type="ARBA" id="ARBA00022722"/>
    </source>
</evidence>
<feature type="non-terminal residue" evidence="8">
    <location>
        <position position="64"/>
    </location>
</feature>
<proteinExistence type="predicted"/>
<dbReference type="AlphaFoldDB" id="A0A7K6K5A3"/>
<evidence type="ECO:0000259" key="7">
    <source>
        <dbReference type="PROSITE" id="PS50994"/>
    </source>
</evidence>
<accession>A0A7K6K5A3</accession>
<dbReference type="GO" id="GO:0004519">
    <property type="term" value="F:endonuclease activity"/>
    <property type="evidence" value="ECO:0007669"/>
    <property type="project" value="UniProtKB-KW"/>
</dbReference>
<keyword evidence="2" id="KW-0548">Nucleotidyltransferase</keyword>
<comment type="caution">
    <text evidence="8">The sequence shown here is derived from an EMBL/GenBank/DDBJ whole genome shotgun (WGS) entry which is preliminary data.</text>
</comment>
<dbReference type="InterPro" id="IPR036397">
    <property type="entry name" value="RNaseH_sf"/>
</dbReference>
<evidence type="ECO:0000256" key="2">
    <source>
        <dbReference type="ARBA" id="ARBA00022695"/>
    </source>
</evidence>
<dbReference type="InterPro" id="IPR001584">
    <property type="entry name" value="Integrase_cat-core"/>
</dbReference>
<feature type="domain" description="Integrase catalytic" evidence="7">
    <location>
        <begin position="1"/>
        <end position="64"/>
    </location>
</feature>
<name>A0A7K6K5A3_9PASE</name>
<dbReference type="PROSITE" id="PS50994">
    <property type="entry name" value="INTEGRASE"/>
    <property type="match status" value="1"/>
</dbReference>
<evidence type="ECO:0000313" key="9">
    <source>
        <dbReference type="Proteomes" id="UP000542358"/>
    </source>
</evidence>
<dbReference type="PANTHER" id="PTHR41694">
    <property type="entry name" value="ENDOGENOUS RETROVIRUS GROUP K MEMBER POL PROTEIN"/>
    <property type="match status" value="1"/>
</dbReference>
<keyword evidence="3" id="KW-0540">Nuclease</keyword>
<organism evidence="8 9">
    <name type="scientific">Oreocharis arfaki</name>
    <name type="common">tit berrypecker</name>
    <dbReference type="NCBI Taxonomy" id="979223"/>
    <lineage>
        <taxon>Eukaryota</taxon>
        <taxon>Metazoa</taxon>
        <taxon>Chordata</taxon>
        <taxon>Craniata</taxon>
        <taxon>Vertebrata</taxon>
        <taxon>Euteleostomi</taxon>
        <taxon>Archelosauria</taxon>
        <taxon>Archosauria</taxon>
        <taxon>Dinosauria</taxon>
        <taxon>Saurischia</taxon>
        <taxon>Theropoda</taxon>
        <taxon>Coelurosauria</taxon>
        <taxon>Aves</taxon>
        <taxon>Neognathae</taxon>
        <taxon>Neoaves</taxon>
        <taxon>Telluraves</taxon>
        <taxon>Australaves</taxon>
        <taxon>Passeriformes</taxon>
        <taxon>Passeroidea</taxon>
        <taxon>Paramythiidae</taxon>
        <taxon>Oreocharis</taxon>
    </lineage>
</organism>
<protein>
    <submittedName>
        <fullName evidence="8">POK6 protein</fullName>
    </submittedName>
</protein>
<evidence type="ECO:0000256" key="5">
    <source>
        <dbReference type="ARBA" id="ARBA00022801"/>
    </source>
</evidence>
<keyword evidence="9" id="KW-1185">Reference proteome</keyword>
<dbReference type="GO" id="GO:0015074">
    <property type="term" value="P:DNA integration"/>
    <property type="evidence" value="ECO:0007669"/>
    <property type="project" value="InterPro"/>
</dbReference>
<keyword evidence="5" id="KW-0378">Hydrolase</keyword>